<sequence length="50" mass="5697">MPAVPEGGHAQFQVWTVKILRQFKAQQVTQTDSDIRVTCEIKIDPQRVCV</sequence>
<reference evidence="1" key="1">
    <citation type="journal article" date="2014" name="Front. Microbiol.">
        <title>High frequency of phylogenetically diverse reductive dehalogenase-homologous genes in deep subseafloor sedimentary metagenomes.</title>
        <authorList>
            <person name="Kawai M."/>
            <person name="Futagami T."/>
            <person name="Toyoda A."/>
            <person name="Takaki Y."/>
            <person name="Nishi S."/>
            <person name="Hori S."/>
            <person name="Arai W."/>
            <person name="Tsubouchi T."/>
            <person name="Morono Y."/>
            <person name="Uchiyama I."/>
            <person name="Ito T."/>
            <person name="Fujiyama A."/>
            <person name="Inagaki F."/>
            <person name="Takami H."/>
        </authorList>
    </citation>
    <scope>NUCLEOTIDE SEQUENCE</scope>
    <source>
        <strain evidence="1">Expedition CK06-06</strain>
    </source>
</reference>
<dbReference type="AlphaFoldDB" id="X0Z729"/>
<organism evidence="1">
    <name type="scientific">marine sediment metagenome</name>
    <dbReference type="NCBI Taxonomy" id="412755"/>
    <lineage>
        <taxon>unclassified sequences</taxon>
        <taxon>metagenomes</taxon>
        <taxon>ecological metagenomes</taxon>
    </lineage>
</organism>
<proteinExistence type="predicted"/>
<evidence type="ECO:0000313" key="1">
    <source>
        <dbReference type="EMBL" id="GAG54222.1"/>
    </source>
</evidence>
<comment type="caution">
    <text evidence="1">The sequence shown here is derived from an EMBL/GenBank/DDBJ whole genome shotgun (WGS) entry which is preliminary data.</text>
</comment>
<gene>
    <name evidence="1" type="ORF">S01H4_13173</name>
</gene>
<dbReference type="EMBL" id="BART01005813">
    <property type="protein sequence ID" value="GAG54222.1"/>
    <property type="molecule type" value="Genomic_DNA"/>
</dbReference>
<accession>X0Z729</accession>
<name>X0Z729_9ZZZZ</name>
<protein>
    <submittedName>
        <fullName evidence="1">Uncharacterized protein</fullName>
    </submittedName>
</protein>